<dbReference type="PANTHER" id="PTHR33993">
    <property type="entry name" value="GLYOXALASE-RELATED"/>
    <property type="match status" value="1"/>
</dbReference>
<dbReference type="Gene3D" id="3.10.180.10">
    <property type="entry name" value="2,3-Dihydroxybiphenyl 1,2-Dioxygenase, domain 1"/>
    <property type="match status" value="1"/>
</dbReference>
<proteinExistence type="predicted"/>
<dbReference type="InterPro" id="IPR029068">
    <property type="entry name" value="Glyas_Bleomycin-R_OHBP_Dase"/>
</dbReference>
<protein>
    <submittedName>
        <fullName evidence="2">VOC family protein</fullName>
    </submittedName>
</protein>
<dbReference type="InterPro" id="IPR052164">
    <property type="entry name" value="Anthracycline_SecMetBiosynth"/>
</dbReference>
<dbReference type="InterPro" id="IPR004360">
    <property type="entry name" value="Glyas_Fos-R_dOase_dom"/>
</dbReference>
<dbReference type="EMBL" id="JAUJEB010000007">
    <property type="protein sequence ID" value="MDN5215905.1"/>
    <property type="molecule type" value="Genomic_DNA"/>
</dbReference>
<evidence type="ECO:0000313" key="2">
    <source>
        <dbReference type="EMBL" id="MDN5215905.1"/>
    </source>
</evidence>
<accession>A0ABT8LDP7</accession>
<dbReference type="SUPFAM" id="SSF54593">
    <property type="entry name" value="Glyoxalase/Bleomycin resistance protein/Dihydroxybiphenyl dioxygenase"/>
    <property type="match status" value="1"/>
</dbReference>
<sequence length="121" mass="13558">MSRVIHFEIPSTDPDRSMTFYREVFGWEFNRWGEEPYWLVKTGEDEVPGINGAIASQKYPEQPVINTVEVTDIEQTIKAVEKQGGEIVVSKMAVPTVGFIIYFKDPDGYVSGALQPDANAS</sequence>
<name>A0ABT8LDP7_9BACT</name>
<comment type="caution">
    <text evidence="2">The sequence shown here is derived from an EMBL/GenBank/DDBJ whole genome shotgun (WGS) entry which is preliminary data.</text>
</comment>
<dbReference type="RefSeq" id="WP_346761241.1">
    <property type="nucleotide sequence ID" value="NZ_JAUJEB010000007.1"/>
</dbReference>
<dbReference type="PROSITE" id="PS51819">
    <property type="entry name" value="VOC"/>
    <property type="match status" value="1"/>
</dbReference>
<keyword evidence="3" id="KW-1185">Reference proteome</keyword>
<dbReference type="CDD" id="cd07247">
    <property type="entry name" value="SgaA_N_like"/>
    <property type="match status" value="1"/>
</dbReference>
<organism evidence="2 3">
    <name type="scientific">Agaribacillus aureus</name>
    <dbReference type="NCBI Taxonomy" id="3051825"/>
    <lineage>
        <taxon>Bacteria</taxon>
        <taxon>Pseudomonadati</taxon>
        <taxon>Bacteroidota</taxon>
        <taxon>Cytophagia</taxon>
        <taxon>Cytophagales</taxon>
        <taxon>Splendidivirgaceae</taxon>
        <taxon>Agaribacillus</taxon>
    </lineage>
</organism>
<gene>
    <name evidence="2" type="ORF">QQ020_27760</name>
</gene>
<evidence type="ECO:0000259" key="1">
    <source>
        <dbReference type="PROSITE" id="PS51819"/>
    </source>
</evidence>
<dbReference type="InterPro" id="IPR037523">
    <property type="entry name" value="VOC_core"/>
</dbReference>
<feature type="domain" description="VOC" evidence="1">
    <location>
        <begin position="3"/>
        <end position="116"/>
    </location>
</feature>
<dbReference type="Proteomes" id="UP001172083">
    <property type="component" value="Unassembled WGS sequence"/>
</dbReference>
<dbReference type="Pfam" id="PF00903">
    <property type="entry name" value="Glyoxalase"/>
    <property type="match status" value="1"/>
</dbReference>
<dbReference type="PANTHER" id="PTHR33993:SF2">
    <property type="entry name" value="VOC DOMAIN-CONTAINING PROTEIN"/>
    <property type="match status" value="1"/>
</dbReference>
<reference evidence="2" key="1">
    <citation type="submission" date="2023-06" db="EMBL/GenBank/DDBJ databases">
        <title>Genomic of Agaribacillus aureum.</title>
        <authorList>
            <person name="Wang G."/>
        </authorList>
    </citation>
    <scope>NUCLEOTIDE SEQUENCE</scope>
    <source>
        <strain evidence="2">BMA12</strain>
    </source>
</reference>
<evidence type="ECO:0000313" key="3">
    <source>
        <dbReference type="Proteomes" id="UP001172083"/>
    </source>
</evidence>